<organism evidence="15 16">
    <name type="scientific">Orchesella cincta</name>
    <name type="common">Springtail</name>
    <name type="synonym">Podura cincta</name>
    <dbReference type="NCBI Taxonomy" id="48709"/>
    <lineage>
        <taxon>Eukaryota</taxon>
        <taxon>Metazoa</taxon>
        <taxon>Ecdysozoa</taxon>
        <taxon>Arthropoda</taxon>
        <taxon>Hexapoda</taxon>
        <taxon>Collembola</taxon>
        <taxon>Entomobryomorpha</taxon>
        <taxon>Entomobryoidea</taxon>
        <taxon>Orchesellidae</taxon>
        <taxon>Orchesellinae</taxon>
        <taxon>Orchesella</taxon>
    </lineage>
</organism>
<evidence type="ECO:0000256" key="12">
    <source>
        <dbReference type="ARBA" id="ARBA00023136"/>
    </source>
</evidence>
<keyword evidence="16" id="KW-1185">Reference proteome</keyword>
<accession>A0A1D2M2T7</accession>
<dbReference type="Proteomes" id="UP000094527">
    <property type="component" value="Unassembled WGS sequence"/>
</dbReference>
<dbReference type="GO" id="GO:0004497">
    <property type="term" value="F:monooxygenase activity"/>
    <property type="evidence" value="ECO:0007669"/>
    <property type="project" value="UniProtKB-KW"/>
</dbReference>
<reference evidence="15 16" key="1">
    <citation type="journal article" date="2016" name="Genome Biol. Evol.">
        <title>Gene Family Evolution Reflects Adaptation to Soil Environmental Stressors in the Genome of the Collembolan Orchesella cincta.</title>
        <authorList>
            <person name="Faddeeva-Vakhrusheva A."/>
            <person name="Derks M.F."/>
            <person name="Anvar S.Y."/>
            <person name="Agamennone V."/>
            <person name="Suring W."/>
            <person name="Smit S."/>
            <person name="van Straalen N.M."/>
            <person name="Roelofs D."/>
        </authorList>
    </citation>
    <scope>NUCLEOTIDE SEQUENCE [LARGE SCALE GENOMIC DNA]</scope>
    <source>
        <tissue evidence="15">Mixed pool</tissue>
    </source>
</reference>
<protein>
    <submittedName>
        <fullName evidence="15">Cytochrome P450 4c3</fullName>
    </submittedName>
</protein>
<sequence length="153" mass="17619">MITQFRDRAGDDKNDDEDSFQNMLRFMVKSGLSEDGILAEVKTMLLAGYETTSSTIHYLFFMLALHQNHQNACREEILRVFDDPLRYEDLEVPSGSNVAVSIFQLHRSPEYFPNPDEFQPERFLPENCTGHHSFAYVPFSSGPRSCIGRSFKQ</sequence>
<evidence type="ECO:0000256" key="14">
    <source>
        <dbReference type="RuleBase" id="RU000461"/>
    </source>
</evidence>
<keyword evidence="11 14" id="KW-0503">Monooxygenase</keyword>
<evidence type="ECO:0000256" key="6">
    <source>
        <dbReference type="ARBA" id="ARBA00022723"/>
    </source>
</evidence>
<name>A0A1D2M2T7_ORCCI</name>
<dbReference type="EMBL" id="LJIJ01005668">
    <property type="protein sequence ID" value="ODM87287.1"/>
    <property type="molecule type" value="Genomic_DNA"/>
</dbReference>
<dbReference type="PRINTS" id="PR00385">
    <property type="entry name" value="P450"/>
</dbReference>
<comment type="similarity">
    <text evidence="4 14">Belongs to the cytochrome P450 family.</text>
</comment>
<evidence type="ECO:0000256" key="9">
    <source>
        <dbReference type="ARBA" id="ARBA00023002"/>
    </source>
</evidence>
<dbReference type="OMA" id="PENCTGH"/>
<dbReference type="InterPro" id="IPR002401">
    <property type="entry name" value="Cyt_P450_E_grp-I"/>
</dbReference>
<evidence type="ECO:0000313" key="16">
    <source>
        <dbReference type="Proteomes" id="UP000094527"/>
    </source>
</evidence>
<keyword evidence="10 13" id="KW-0408">Iron</keyword>
<dbReference type="InterPro" id="IPR017972">
    <property type="entry name" value="Cyt_P450_CS"/>
</dbReference>
<dbReference type="Gene3D" id="1.10.630.10">
    <property type="entry name" value="Cytochrome P450"/>
    <property type="match status" value="2"/>
</dbReference>
<dbReference type="Pfam" id="PF00067">
    <property type="entry name" value="p450"/>
    <property type="match status" value="1"/>
</dbReference>
<comment type="subcellular location">
    <subcellularLocation>
        <location evidence="3">Endoplasmic reticulum membrane</location>
    </subcellularLocation>
    <subcellularLocation>
        <location evidence="2">Microsome membrane</location>
    </subcellularLocation>
</comment>
<dbReference type="SUPFAM" id="SSF48264">
    <property type="entry name" value="Cytochrome P450"/>
    <property type="match status" value="1"/>
</dbReference>
<dbReference type="OrthoDB" id="1470350at2759"/>
<keyword evidence="9 14" id="KW-0560">Oxidoreductase</keyword>
<dbReference type="GO" id="GO:0016705">
    <property type="term" value="F:oxidoreductase activity, acting on paired donors, with incorporation or reduction of molecular oxygen"/>
    <property type="evidence" value="ECO:0007669"/>
    <property type="project" value="InterPro"/>
</dbReference>
<keyword evidence="8" id="KW-0492">Microsome</keyword>
<feature type="binding site" description="axial binding residue" evidence="13">
    <location>
        <position position="146"/>
    </location>
    <ligand>
        <name>heme</name>
        <dbReference type="ChEBI" id="CHEBI:30413"/>
    </ligand>
    <ligandPart>
        <name>Fe</name>
        <dbReference type="ChEBI" id="CHEBI:18248"/>
    </ligandPart>
</feature>
<evidence type="ECO:0000313" key="15">
    <source>
        <dbReference type="EMBL" id="ODM87287.1"/>
    </source>
</evidence>
<keyword evidence="5 13" id="KW-0349">Heme</keyword>
<dbReference type="STRING" id="48709.A0A1D2M2T7"/>
<keyword evidence="6 13" id="KW-0479">Metal-binding</keyword>
<evidence type="ECO:0000256" key="13">
    <source>
        <dbReference type="PIRSR" id="PIRSR602401-1"/>
    </source>
</evidence>
<proteinExistence type="inferred from homology"/>
<dbReference type="InterPro" id="IPR036396">
    <property type="entry name" value="Cyt_P450_sf"/>
</dbReference>
<dbReference type="PANTHER" id="PTHR24291">
    <property type="entry name" value="CYTOCHROME P450 FAMILY 4"/>
    <property type="match status" value="1"/>
</dbReference>
<evidence type="ECO:0000256" key="4">
    <source>
        <dbReference type="ARBA" id="ARBA00010617"/>
    </source>
</evidence>
<dbReference type="PANTHER" id="PTHR24291:SF189">
    <property type="entry name" value="CYTOCHROME P450 4C3-RELATED"/>
    <property type="match status" value="1"/>
</dbReference>
<keyword evidence="7" id="KW-0256">Endoplasmic reticulum</keyword>
<evidence type="ECO:0000256" key="8">
    <source>
        <dbReference type="ARBA" id="ARBA00022848"/>
    </source>
</evidence>
<dbReference type="InterPro" id="IPR050196">
    <property type="entry name" value="Cytochrome_P450_Monoox"/>
</dbReference>
<dbReference type="PRINTS" id="PR00463">
    <property type="entry name" value="EP450I"/>
</dbReference>
<evidence type="ECO:0000256" key="7">
    <source>
        <dbReference type="ARBA" id="ARBA00022824"/>
    </source>
</evidence>
<evidence type="ECO:0000256" key="5">
    <source>
        <dbReference type="ARBA" id="ARBA00022617"/>
    </source>
</evidence>
<dbReference type="GO" id="GO:0020037">
    <property type="term" value="F:heme binding"/>
    <property type="evidence" value="ECO:0007669"/>
    <property type="project" value="InterPro"/>
</dbReference>
<dbReference type="GO" id="GO:0005506">
    <property type="term" value="F:iron ion binding"/>
    <property type="evidence" value="ECO:0007669"/>
    <property type="project" value="InterPro"/>
</dbReference>
<evidence type="ECO:0000256" key="10">
    <source>
        <dbReference type="ARBA" id="ARBA00023004"/>
    </source>
</evidence>
<keyword evidence="12" id="KW-0472">Membrane</keyword>
<evidence type="ECO:0000256" key="11">
    <source>
        <dbReference type="ARBA" id="ARBA00023033"/>
    </source>
</evidence>
<comment type="cofactor">
    <cofactor evidence="1 13">
        <name>heme</name>
        <dbReference type="ChEBI" id="CHEBI:30413"/>
    </cofactor>
</comment>
<dbReference type="PROSITE" id="PS00086">
    <property type="entry name" value="CYTOCHROME_P450"/>
    <property type="match status" value="1"/>
</dbReference>
<dbReference type="InterPro" id="IPR001128">
    <property type="entry name" value="Cyt_P450"/>
</dbReference>
<evidence type="ECO:0000256" key="2">
    <source>
        <dbReference type="ARBA" id="ARBA00004524"/>
    </source>
</evidence>
<comment type="caution">
    <text evidence="15">The sequence shown here is derived from an EMBL/GenBank/DDBJ whole genome shotgun (WGS) entry which is preliminary data.</text>
</comment>
<evidence type="ECO:0000256" key="1">
    <source>
        <dbReference type="ARBA" id="ARBA00001971"/>
    </source>
</evidence>
<evidence type="ECO:0000256" key="3">
    <source>
        <dbReference type="ARBA" id="ARBA00004586"/>
    </source>
</evidence>
<dbReference type="GO" id="GO:0005789">
    <property type="term" value="C:endoplasmic reticulum membrane"/>
    <property type="evidence" value="ECO:0007669"/>
    <property type="project" value="UniProtKB-SubCell"/>
</dbReference>
<dbReference type="AlphaFoldDB" id="A0A1D2M2T7"/>
<gene>
    <name evidence="15" type="ORF">Ocin01_19395</name>
</gene>